<dbReference type="InterPro" id="IPR016160">
    <property type="entry name" value="Ald_DH_CS_CYS"/>
</dbReference>
<dbReference type="SUPFAM" id="SSF53720">
    <property type="entry name" value="ALDH-like"/>
    <property type="match status" value="1"/>
</dbReference>
<evidence type="ECO:0000256" key="2">
    <source>
        <dbReference type="ARBA" id="ARBA00023002"/>
    </source>
</evidence>
<dbReference type="InterPro" id="IPR016163">
    <property type="entry name" value="Ald_DH_C"/>
</dbReference>
<dbReference type="CDD" id="cd07106">
    <property type="entry name" value="ALDH_AldA-AAD23400"/>
    <property type="match status" value="1"/>
</dbReference>
<keyword evidence="2 4" id="KW-0560">Oxidoreductase</keyword>
<dbReference type="FunFam" id="3.40.309.10:FF:000009">
    <property type="entry name" value="Aldehyde dehydrogenase A"/>
    <property type="match status" value="1"/>
</dbReference>
<gene>
    <name evidence="6" type="ORF">Tharo_1278</name>
</gene>
<dbReference type="EC" id="1.2.1.22" evidence="6"/>
<feature type="active site" evidence="3">
    <location>
        <position position="248"/>
    </location>
</feature>
<evidence type="ECO:0000256" key="3">
    <source>
        <dbReference type="PROSITE-ProRule" id="PRU10007"/>
    </source>
</evidence>
<dbReference type="PROSITE" id="PS00687">
    <property type="entry name" value="ALDEHYDE_DEHYDR_GLU"/>
    <property type="match status" value="1"/>
</dbReference>
<keyword evidence="7" id="KW-1185">Reference proteome</keyword>
<sequence>MYETLAKRTSTLVIDGRAVAGERGTLPVIDPALGEPFAECPSASSAQLDAAVAAANRAFAQWQHSSCEERRALLLKIADRIEHNAPELAEIIVREQGKPLALAQMEVGGAVAWTRATAALELPVEVIEDSPTKRIELHRRPLGVVGSITPWNWPLMIAVWHIMPALRAGNTVVIKPSELTPLNTLRLVELIAEVAPPGVVNVVAGGGALGRDMSGHAGIRKIVFTGSTPTGQDIMRNAAGTLKRLTLELGGNDAGIVLPGADIDAVAEGVFQSAFLNMGQTCAALKRLYVHESQYEQMCARLAAIAARQKVGNGLEEGVSFGPIQNRDQFELVCELVDDARAAGARILCGGEPLPGKGYFYPPTIVADITDGTRLVDEEQFGPVLPVIRYATVDEAVLRANASDNGLGGSVWSSDIEQARAVAARLECGTVWINGHAEVLPHCPFGGCKMSGFGVEFGLEGLLEYTRPQLFNINRPAP</sequence>
<dbReference type="GO" id="GO:0008911">
    <property type="term" value="F:lactaldehyde dehydrogenase (NAD+) activity"/>
    <property type="evidence" value="ECO:0007669"/>
    <property type="project" value="UniProtKB-EC"/>
</dbReference>
<proteinExistence type="inferred from homology"/>
<evidence type="ECO:0000313" key="7">
    <source>
        <dbReference type="Proteomes" id="UP000241885"/>
    </source>
</evidence>
<dbReference type="FunFam" id="3.40.605.10:FF:000007">
    <property type="entry name" value="NAD/NADP-dependent betaine aldehyde dehydrogenase"/>
    <property type="match status" value="1"/>
</dbReference>
<organism evidence="6 7">
    <name type="scientific">Thauera aromatica K172</name>
    <dbReference type="NCBI Taxonomy" id="44139"/>
    <lineage>
        <taxon>Bacteria</taxon>
        <taxon>Pseudomonadati</taxon>
        <taxon>Pseudomonadota</taxon>
        <taxon>Betaproteobacteria</taxon>
        <taxon>Rhodocyclales</taxon>
        <taxon>Zoogloeaceae</taxon>
        <taxon>Thauera</taxon>
    </lineage>
</organism>
<dbReference type="InterPro" id="IPR015590">
    <property type="entry name" value="Aldehyde_DH_dom"/>
</dbReference>
<dbReference type="EMBL" id="CP028339">
    <property type="protein sequence ID" value="AVR88206.1"/>
    <property type="molecule type" value="Genomic_DNA"/>
</dbReference>
<dbReference type="InterPro" id="IPR029510">
    <property type="entry name" value="Ald_DH_CS_GLU"/>
</dbReference>
<protein>
    <submittedName>
        <fullName evidence="6">Aldehyde dehydrogenase A</fullName>
        <ecNumber evidence="6">1.2.1.22</ecNumber>
    </submittedName>
</protein>
<comment type="similarity">
    <text evidence="1 4">Belongs to the aldehyde dehydrogenase family.</text>
</comment>
<dbReference type="RefSeq" id="WP_107220492.1">
    <property type="nucleotide sequence ID" value="NZ_CP028339.1"/>
</dbReference>
<dbReference type="Pfam" id="PF00171">
    <property type="entry name" value="Aldedh"/>
    <property type="match status" value="1"/>
</dbReference>
<dbReference type="Gene3D" id="3.40.309.10">
    <property type="entry name" value="Aldehyde Dehydrogenase, Chain A, domain 2"/>
    <property type="match status" value="1"/>
</dbReference>
<evidence type="ECO:0000259" key="5">
    <source>
        <dbReference type="Pfam" id="PF00171"/>
    </source>
</evidence>
<dbReference type="PANTHER" id="PTHR11699">
    <property type="entry name" value="ALDEHYDE DEHYDROGENASE-RELATED"/>
    <property type="match status" value="1"/>
</dbReference>
<dbReference type="Proteomes" id="UP000241885">
    <property type="component" value="Chromosome"/>
</dbReference>
<feature type="domain" description="Aldehyde dehydrogenase" evidence="5">
    <location>
        <begin position="21"/>
        <end position="468"/>
    </location>
</feature>
<reference evidence="6 7" key="1">
    <citation type="submission" date="2018-03" db="EMBL/GenBank/DDBJ databases">
        <title>Complete genome sequence of Thauera aromatica, a model organism for studying aromatic compound degradation under denitrifying conditions.</title>
        <authorList>
            <person name="Lo H.-Y."/>
            <person name="Goris T."/>
            <person name="Boll M."/>
            <person name="Mueller J.A."/>
        </authorList>
    </citation>
    <scope>NUCLEOTIDE SEQUENCE [LARGE SCALE GENOMIC DNA]</scope>
    <source>
        <strain evidence="6 7">K172</strain>
    </source>
</reference>
<dbReference type="PROSITE" id="PS00070">
    <property type="entry name" value="ALDEHYDE_DEHYDR_CYS"/>
    <property type="match status" value="1"/>
</dbReference>
<name>A0A2R4BLK5_THAAR</name>
<dbReference type="InterPro" id="IPR016161">
    <property type="entry name" value="Ald_DH/histidinol_DH"/>
</dbReference>
<accession>A0A2R4BLK5</accession>
<evidence type="ECO:0000256" key="4">
    <source>
        <dbReference type="RuleBase" id="RU003345"/>
    </source>
</evidence>
<dbReference type="InterPro" id="IPR044086">
    <property type="entry name" value="LUC3-like"/>
</dbReference>
<evidence type="ECO:0000256" key="1">
    <source>
        <dbReference type="ARBA" id="ARBA00009986"/>
    </source>
</evidence>
<dbReference type="OrthoDB" id="6187633at2"/>
<evidence type="ECO:0000313" key="6">
    <source>
        <dbReference type="EMBL" id="AVR88206.1"/>
    </source>
</evidence>
<dbReference type="KEGG" id="tak:Tharo_1278"/>
<dbReference type="AlphaFoldDB" id="A0A2R4BLK5"/>
<dbReference type="InterPro" id="IPR016162">
    <property type="entry name" value="Ald_DH_N"/>
</dbReference>
<dbReference type="Gene3D" id="3.40.605.10">
    <property type="entry name" value="Aldehyde Dehydrogenase, Chain A, domain 1"/>
    <property type="match status" value="1"/>
</dbReference>